<keyword evidence="4 5" id="KW-0472">Membrane</keyword>
<protein>
    <submittedName>
        <fullName evidence="7">O-antigen polymerase</fullName>
    </submittedName>
</protein>
<dbReference type="PANTHER" id="PTHR37422:SF13">
    <property type="entry name" value="LIPOPOLYSACCHARIDE BIOSYNTHESIS PROTEIN PA4999-RELATED"/>
    <property type="match status" value="1"/>
</dbReference>
<dbReference type="Proteomes" id="UP000007030">
    <property type="component" value="Chromosome"/>
</dbReference>
<reference evidence="7 8" key="1">
    <citation type="journal article" date="2012" name="Stand. Genomic Sci.">
        <title>Complete genome sequence of the aerobic, heterotroph Marinithermus hydrothermalis type strain (T1(T)) from a deep-sea hydrothermal vent chimney.</title>
        <authorList>
            <person name="Copeland A."/>
            <person name="Gu W."/>
            <person name="Yasawong M."/>
            <person name="Lapidus A."/>
            <person name="Lucas S."/>
            <person name="Deshpande S."/>
            <person name="Pagani I."/>
            <person name="Tapia R."/>
            <person name="Cheng J.F."/>
            <person name="Goodwin L.A."/>
            <person name="Pitluck S."/>
            <person name="Liolios K."/>
            <person name="Ivanova N."/>
            <person name="Mavromatis K."/>
            <person name="Mikhailova N."/>
            <person name="Pati A."/>
            <person name="Chen A."/>
            <person name="Palaniappan K."/>
            <person name="Land M."/>
            <person name="Pan C."/>
            <person name="Brambilla E.M."/>
            <person name="Rohde M."/>
            <person name="Tindall B.J."/>
            <person name="Sikorski J."/>
            <person name="Goker M."/>
            <person name="Detter J.C."/>
            <person name="Bristow J."/>
            <person name="Eisen J.A."/>
            <person name="Markowitz V."/>
            <person name="Hugenholtz P."/>
            <person name="Kyrpides N.C."/>
            <person name="Klenk H.P."/>
            <person name="Woyke T."/>
        </authorList>
    </citation>
    <scope>NUCLEOTIDE SEQUENCE [LARGE SCALE GENOMIC DNA]</scope>
    <source>
        <strain evidence="8">DSM 14884 / JCM 11576 / T1</strain>
    </source>
</reference>
<proteinExistence type="predicted"/>
<feature type="domain" description="O-antigen ligase-related" evidence="6">
    <location>
        <begin position="157"/>
        <end position="307"/>
    </location>
</feature>
<feature type="transmembrane region" description="Helical" evidence="5">
    <location>
        <begin position="369"/>
        <end position="387"/>
    </location>
</feature>
<feature type="transmembrane region" description="Helical" evidence="5">
    <location>
        <begin position="50"/>
        <end position="67"/>
    </location>
</feature>
<evidence type="ECO:0000313" key="7">
    <source>
        <dbReference type="EMBL" id="AEB12372.1"/>
    </source>
</evidence>
<dbReference type="GO" id="GO:0016020">
    <property type="term" value="C:membrane"/>
    <property type="evidence" value="ECO:0007669"/>
    <property type="project" value="UniProtKB-SubCell"/>
</dbReference>
<organism evidence="7 8">
    <name type="scientific">Marinithermus hydrothermalis (strain DSM 14884 / JCM 11576 / T1)</name>
    <dbReference type="NCBI Taxonomy" id="869210"/>
    <lineage>
        <taxon>Bacteria</taxon>
        <taxon>Thermotogati</taxon>
        <taxon>Deinococcota</taxon>
        <taxon>Deinococci</taxon>
        <taxon>Thermales</taxon>
        <taxon>Thermaceae</taxon>
        <taxon>Marinithermus</taxon>
    </lineage>
</organism>
<evidence type="ECO:0000256" key="3">
    <source>
        <dbReference type="ARBA" id="ARBA00022989"/>
    </source>
</evidence>
<dbReference type="InterPro" id="IPR051533">
    <property type="entry name" value="WaaL-like"/>
</dbReference>
<evidence type="ECO:0000256" key="1">
    <source>
        <dbReference type="ARBA" id="ARBA00004141"/>
    </source>
</evidence>
<keyword evidence="3 5" id="KW-1133">Transmembrane helix</keyword>
<sequence>MTQRIPSLAILLLLYTLWQRPYFLYSDPPLWPLALGGLSLVFLAARIPVWGWAWWGAGALTLLWSLAPGNTLAASLWEALYLAALGAGQWALGVWGLNLVLLLDNLYTSLALQWYGLTQYFSGSHHYVAGAQALVLIPPLAAAFYRPSRWALPAGVLLVLALYAALISGARAVYLPLLLMLPLMAWRLLRKGVRPAQLALGGATVAAMLVVLDVANPTHPAWSALSRKASLEAQASAVTDGGSFDARLKMWAQSLRILRDYPLGSGNGSYPFVFEAYQEDPRAFSRSAHNYFIETLATGGALRLVLLLALLLPALWRGWRGPDWPWAVGAAGLWLSTAFDVTGYYPSFMMLAFLLIGRLSPTPAPAPRWARAGGLMALAALALWWYVPCSAPDCAITRYRAFQPKLAAALESLPAEAQRQLLEEARRLYPKDAWVVRSMLERARTPEERLQLARTLVREFPGANVSYYLAWANAARAAGRALEAEEAIQTARERFPWWNPDRSPRDEDLLSYP</sequence>
<evidence type="ECO:0000313" key="8">
    <source>
        <dbReference type="Proteomes" id="UP000007030"/>
    </source>
</evidence>
<feature type="transmembrane region" description="Helical" evidence="5">
    <location>
        <begin position="150"/>
        <end position="167"/>
    </location>
</feature>
<keyword evidence="8" id="KW-1185">Reference proteome</keyword>
<comment type="subcellular location">
    <subcellularLocation>
        <location evidence="1">Membrane</location>
        <topology evidence="1">Multi-pass membrane protein</topology>
    </subcellularLocation>
</comment>
<dbReference type="Pfam" id="PF04932">
    <property type="entry name" value="Wzy_C"/>
    <property type="match status" value="1"/>
</dbReference>
<evidence type="ECO:0000256" key="5">
    <source>
        <dbReference type="SAM" id="Phobius"/>
    </source>
</evidence>
<dbReference type="InterPro" id="IPR007016">
    <property type="entry name" value="O-antigen_ligase-rel_domated"/>
</dbReference>
<dbReference type="eggNOG" id="COG3307">
    <property type="taxonomic scope" value="Bacteria"/>
</dbReference>
<feature type="transmembrane region" description="Helical" evidence="5">
    <location>
        <begin position="79"/>
        <end position="103"/>
    </location>
</feature>
<feature type="transmembrane region" description="Helical" evidence="5">
    <location>
        <begin position="173"/>
        <end position="189"/>
    </location>
</feature>
<keyword evidence="2 5" id="KW-0812">Transmembrane</keyword>
<gene>
    <name evidence="7" type="ordered locus">Marky_1637</name>
</gene>
<evidence type="ECO:0000259" key="6">
    <source>
        <dbReference type="Pfam" id="PF04932"/>
    </source>
</evidence>
<name>F2NKC3_MARHT</name>
<dbReference type="STRING" id="869210.Marky_1637"/>
<feature type="transmembrane region" description="Helical" evidence="5">
    <location>
        <begin position="123"/>
        <end position="143"/>
    </location>
</feature>
<dbReference type="RefSeq" id="WP_013704419.1">
    <property type="nucleotide sequence ID" value="NC_015387.1"/>
</dbReference>
<feature type="transmembrane region" description="Helical" evidence="5">
    <location>
        <begin position="291"/>
        <end position="312"/>
    </location>
</feature>
<evidence type="ECO:0000256" key="4">
    <source>
        <dbReference type="ARBA" id="ARBA00023136"/>
    </source>
</evidence>
<dbReference type="HOGENOM" id="CLU_530810_0_0_0"/>
<dbReference type="PANTHER" id="PTHR37422">
    <property type="entry name" value="TEICHURONIC ACID BIOSYNTHESIS PROTEIN TUAE"/>
    <property type="match status" value="1"/>
</dbReference>
<accession>F2NKC3</accession>
<dbReference type="AlphaFoldDB" id="F2NKC3"/>
<evidence type="ECO:0000256" key="2">
    <source>
        <dbReference type="ARBA" id="ARBA00022692"/>
    </source>
</evidence>
<feature type="transmembrane region" description="Helical" evidence="5">
    <location>
        <begin position="332"/>
        <end position="357"/>
    </location>
</feature>
<dbReference type="EMBL" id="CP002630">
    <property type="protein sequence ID" value="AEB12372.1"/>
    <property type="molecule type" value="Genomic_DNA"/>
</dbReference>
<dbReference type="KEGG" id="mhd:Marky_1637"/>